<dbReference type="InterPro" id="IPR013785">
    <property type="entry name" value="Aldolase_TIM"/>
</dbReference>
<gene>
    <name evidence="6" type="ORF">IAB06_07880</name>
</gene>
<evidence type="ECO:0000313" key="6">
    <source>
        <dbReference type="EMBL" id="HIU64934.1"/>
    </source>
</evidence>
<keyword evidence="4" id="KW-0411">Iron-sulfur</keyword>
<evidence type="ECO:0000256" key="3">
    <source>
        <dbReference type="ARBA" id="ARBA00023004"/>
    </source>
</evidence>
<dbReference type="CDD" id="cd01335">
    <property type="entry name" value="Radical_SAM"/>
    <property type="match status" value="1"/>
</dbReference>
<sequence>MSRWKLSIGSAGAIGRRKLKIDALPTTAYVMIGEGCVRNCAFCSQARESTTQSKFLSRVAWDAIPEEEAAAQLGAAFQAGKIKRVCLQVVNRPDSFQAILRALEELRKYGPLPIVVSGYITSVAEAKELFARGAERIGLALDVAEPELFSKIKGGSWQARWELLCACAEAFPGKMTTHLIVGLGEKEVTMWKLIAECYKRKITVGLFAFTPLKGTKMAMVPPPDRGSYRRLQIALELLKQGVSIEQVVCDKQRIIAFNVCNLRQRLADGKAFLTSGCLDCNRPYYNEKPRDVLYNYHRPLSPEEVQQALTESGVVGC</sequence>
<keyword evidence="2" id="KW-0479">Metal-binding</keyword>
<dbReference type="GO" id="GO:0016740">
    <property type="term" value="F:transferase activity"/>
    <property type="evidence" value="ECO:0007669"/>
    <property type="project" value="TreeGrafter"/>
</dbReference>
<accession>A0A9D1MRR7</accession>
<dbReference type="Pfam" id="PF04055">
    <property type="entry name" value="Radical_SAM"/>
    <property type="match status" value="1"/>
</dbReference>
<evidence type="ECO:0000256" key="4">
    <source>
        <dbReference type="ARBA" id="ARBA00023014"/>
    </source>
</evidence>
<dbReference type="InterPro" id="IPR006638">
    <property type="entry name" value="Elp3/MiaA/NifB-like_rSAM"/>
</dbReference>
<dbReference type="PROSITE" id="PS51918">
    <property type="entry name" value="RADICAL_SAM"/>
    <property type="match status" value="1"/>
</dbReference>
<keyword evidence="3" id="KW-0408">Iron</keyword>
<dbReference type="SUPFAM" id="SSF102114">
    <property type="entry name" value="Radical SAM enzymes"/>
    <property type="match status" value="1"/>
</dbReference>
<dbReference type="PANTHER" id="PTHR43726:SF1">
    <property type="entry name" value="BIOTIN SYNTHASE"/>
    <property type="match status" value="1"/>
</dbReference>
<dbReference type="Proteomes" id="UP000824099">
    <property type="component" value="Unassembled WGS sequence"/>
</dbReference>
<reference evidence="6" key="2">
    <citation type="journal article" date="2021" name="PeerJ">
        <title>Extensive microbial diversity within the chicken gut microbiome revealed by metagenomics and culture.</title>
        <authorList>
            <person name="Gilroy R."/>
            <person name="Ravi A."/>
            <person name="Getino M."/>
            <person name="Pursley I."/>
            <person name="Horton D.L."/>
            <person name="Alikhan N.F."/>
            <person name="Baker D."/>
            <person name="Gharbi K."/>
            <person name="Hall N."/>
            <person name="Watson M."/>
            <person name="Adriaenssens E.M."/>
            <person name="Foster-Nyarko E."/>
            <person name="Jarju S."/>
            <person name="Secka A."/>
            <person name="Antonio M."/>
            <person name="Oren A."/>
            <person name="Chaudhuri R.R."/>
            <person name="La Ragione R."/>
            <person name="Hildebrand F."/>
            <person name="Pallen M.J."/>
        </authorList>
    </citation>
    <scope>NUCLEOTIDE SEQUENCE</scope>
    <source>
        <strain evidence="6">CHK160-1198</strain>
    </source>
</reference>
<evidence type="ECO:0000259" key="5">
    <source>
        <dbReference type="PROSITE" id="PS51918"/>
    </source>
</evidence>
<dbReference type="AlphaFoldDB" id="A0A9D1MRR7"/>
<proteinExistence type="predicted"/>
<evidence type="ECO:0000256" key="2">
    <source>
        <dbReference type="ARBA" id="ARBA00022723"/>
    </source>
</evidence>
<comment type="caution">
    <text evidence="6">The sequence shown here is derived from an EMBL/GenBank/DDBJ whole genome shotgun (WGS) entry which is preliminary data.</text>
</comment>
<dbReference type="EMBL" id="DVNI01000134">
    <property type="protein sequence ID" value="HIU64934.1"/>
    <property type="molecule type" value="Genomic_DNA"/>
</dbReference>
<dbReference type="InterPro" id="IPR034422">
    <property type="entry name" value="HydE/PylB-like"/>
</dbReference>
<protein>
    <submittedName>
        <fullName evidence="6">Radical SAM protein</fullName>
    </submittedName>
</protein>
<dbReference type="SFLD" id="SFLDG01098">
    <property type="entry name" value="Uncharacterised_Radical_SAM_Su"/>
    <property type="match status" value="1"/>
</dbReference>
<dbReference type="GO" id="GO:0051536">
    <property type="term" value="F:iron-sulfur cluster binding"/>
    <property type="evidence" value="ECO:0007669"/>
    <property type="project" value="UniProtKB-KW"/>
</dbReference>
<dbReference type="GO" id="GO:0046872">
    <property type="term" value="F:metal ion binding"/>
    <property type="evidence" value="ECO:0007669"/>
    <property type="project" value="UniProtKB-KW"/>
</dbReference>
<evidence type="ECO:0000256" key="1">
    <source>
        <dbReference type="ARBA" id="ARBA00022691"/>
    </source>
</evidence>
<keyword evidence="1" id="KW-0949">S-adenosyl-L-methionine</keyword>
<dbReference type="PANTHER" id="PTHR43726">
    <property type="entry name" value="3-METHYLORNITHINE SYNTHASE"/>
    <property type="match status" value="1"/>
</dbReference>
<evidence type="ECO:0000313" key="7">
    <source>
        <dbReference type="Proteomes" id="UP000824099"/>
    </source>
</evidence>
<dbReference type="InterPro" id="IPR058240">
    <property type="entry name" value="rSAM_sf"/>
</dbReference>
<dbReference type="Gene3D" id="3.20.20.70">
    <property type="entry name" value="Aldolase class I"/>
    <property type="match status" value="1"/>
</dbReference>
<feature type="domain" description="Radical SAM core" evidence="5">
    <location>
        <begin position="22"/>
        <end position="245"/>
    </location>
</feature>
<reference evidence="6" key="1">
    <citation type="submission" date="2020-10" db="EMBL/GenBank/DDBJ databases">
        <authorList>
            <person name="Gilroy R."/>
        </authorList>
    </citation>
    <scope>NUCLEOTIDE SEQUENCE</scope>
    <source>
        <strain evidence="6">CHK160-1198</strain>
    </source>
</reference>
<name>A0A9D1MRR7_9FIRM</name>
<organism evidence="6 7">
    <name type="scientific">Candidatus Avacidaminococcus intestinavium</name>
    <dbReference type="NCBI Taxonomy" id="2840684"/>
    <lineage>
        <taxon>Bacteria</taxon>
        <taxon>Bacillati</taxon>
        <taxon>Bacillota</taxon>
        <taxon>Negativicutes</taxon>
        <taxon>Acidaminococcales</taxon>
        <taxon>Acidaminococcaceae</taxon>
        <taxon>Acidaminococcaceae incertae sedis</taxon>
        <taxon>Candidatus Avacidaminococcus</taxon>
    </lineage>
</organism>
<dbReference type="SMART" id="SM00729">
    <property type="entry name" value="Elp3"/>
    <property type="match status" value="1"/>
</dbReference>
<dbReference type="SFLD" id="SFLDS00029">
    <property type="entry name" value="Radical_SAM"/>
    <property type="match status" value="1"/>
</dbReference>
<dbReference type="InterPro" id="IPR007197">
    <property type="entry name" value="rSAM"/>
</dbReference>